<evidence type="ECO:0000313" key="10">
    <source>
        <dbReference type="Proteomes" id="UP001442494"/>
    </source>
</evidence>
<dbReference type="Proteomes" id="UP001442494">
    <property type="component" value="Unassembled WGS sequence"/>
</dbReference>
<keyword evidence="3" id="KW-0812">Transmembrane</keyword>
<evidence type="ECO:0000256" key="7">
    <source>
        <dbReference type="SAM" id="MobiDB-lite"/>
    </source>
</evidence>
<comment type="similarity">
    <text evidence="2">Belongs to the membrane fusion protein (MFP) (TC 8.A.1) family.</text>
</comment>
<keyword evidence="6" id="KW-0175">Coiled coil</keyword>
<evidence type="ECO:0000256" key="1">
    <source>
        <dbReference type="ARBA" id="ARBA00004167"/>
    </source>
</evidence>
<comment type="caution">
    <text evidence="9">The sequence shown here is derived from an EMBL/GenBank/DDBJ whole genome shotgun (WGS) entry which is preliminary data.</text>
</comment>
<evidence type="ECO:0000313" key="9">
    <source>
        <dbReference type="EMBL" id="MEP0866678.1"/>
    </source>
</evidence>
<dbReference type="PRINTS" id="PR01490">
    <property type="entry name" value="RTXTOXIND"/>
</dbReference>
<evidence type="ECO:0000256" key="4">
    <source>
        <dbReference type="ARBA" id="ARBA00022989"/>
    </source>
</evidence>
<keyword evidence="5" id="KW-0472">Membrane</keyword>
<evidence type="ECO:0000256" key="2">
    <source>
        <dbReference type="ARBA" id="ARBA00009477"/>
    </source>
</evidence>
<feature type="compositionally biased region" description="Polar residues" evidence="7">
    <location>
        <begin position="52"/>
        <end position="75"/>
    </location>
</feature>
<protein>
    <submittedName>
        <fullName evidence="9">HlyD family efflux transporter periplasmic adaptor subunit</fullName>
    </submittedName>
</protein>
<evidence type="ECO:0000256" key="3">
    <source>
        <dbReference type="ARBA" id="ARBA00022692"/>
    </source>
</evidence>
<feature type="domain" description="AprE-like beta-barrel" evidence="8">
    <location>
        <begin position="452"/>
        <end position="539"/>
    </location>
</feature>
<dbReference type="PANTHER" id="PTHR30386:SF26">
    <property type="entry name" value="TRANSPORT PROTEIN COMB"/>
    <property type="match status" value="1"/>
</dbReference>
<dbReference type="RefSeq" id="WP_190423001.1">
    <property type="nucleotide sequence ID" value="NZ_JAMPKK010000048.1"/>
</dbReference>
<dbReference type="InterPro" id="IPR050739">
    <property type="entry name" value="MFP"/>
</dbReference>
<dbReference type="SUPFAM" id="SSF111369">
    <property type="entry name" value="HlyD-like secretion proteins"/>
    <property type="match status" value="2"/>
</dbReference>
<dbReference type="EMBL" id="JAMPKK010000048">
    <property type="protein sequence ID" value="MEP0866678.1"/>
    <property type="molecule type" value="Genomic_DNA"/>
</dbReference>
<evidence type="ECO:0000256" key="6">
    <source>
        <dbReference type="SAM" id="Coils"/>
    </source>
</evidence>
<evidence type="ECO:0000259" key="8">
    <source>
        <dbReference type="Pfam" id="PF26002"/>
    </source>
</evidence>
<feature type="region of interest" description="Disordered" evidence="7">
    <location>
        <begin position="31"/>
        <end position="88"/>
    </location>
</feature>
<reference evidence="9 10" key="1">
    <citation type="submission" date="2022-04" db="EMBL/GenBank/DDBJ databases">
        <title>Positive selection, recombination, and allopatry shape intraspecific diversity of widespread and dominant cyanobacteria.</title>
        <authorList>
            <person name="Wei J."/>
            <person name="Shu W."/>
            <person name="Hu C."/>
        </authorList>
    </citation>
    <scope>NUCLEOTIDE SEQUENCE [LARGE SCALE GENOMIC DNA]</scope>
    <source>
        <strain evidence="9 10">GB2-A5</strain>
    </source>
</reference>
<name>A0ABV0JTH6_9CYAN</name>
<comment type="subcellular location">
    <subcellularLocation>
        <location evidence="1">Membrane</location>
        <topology evidence="1">Single-pass membrane protein</topology>
    </subcellularLocation>
</comment>
<organism evidence="9 10">
    <name type="scientific">Funiculus sociatus GB2-A5</name>
    <dbReference type="NCBI Taxonomy" id="2933946"/>
    <lineage>
        <taxon>Bacteria</taxon>
        <taxon>Bacillati</taxon>
        <taxon>Cyanobacteriota</taxon>
        <taxon>Cyanophyceae</taxon>
        <taxon>Coleofasciculales</taxon>
        <taxon>Coleofasciculaceae</taxon>
        <taxon>Funiculus</taxon>
    </lineage>
</organism>
<sequence>MEKRIVPIPNSESFNPPARLSAAVENSWEDLPVDLSDDRSSEAASIYGGTDVSVQSPQSEPKSSGFSLRTRTGNQEPKHSAPASGNWSTSLQNVLEEPPSTLPRKLVLGGLVFCAAFAGWACFGQIDEVGHAQGRLVPKGEVYKIDPVEMGKVVNIAVKEGQAVKAGQMLVELDTQIATGEVERLEQMLGTNQIELSQKQTLIEKMRQESGTRAEIAKADVEAAAAAIAQANAKTAASQKLLTEYLADTAANQARLERLKPLSGTAQELLVQRQADAAAAAEEVERLKPLVEEGAIAKKYLFDSQQVLRDRQSAITKNKLEEDTGVKEQLFQAEQALRDRQSAITETQGELQQAQAQAEQLQAQLHQKQAEARRTQLEAQQQIQQLEVEITQLKAKIAENKNLLTSAKSKLKQRFLYAPVDGVVSSLNIHNTGVVVQPGQTVAELAADKAPLILSASLPNQEAGFVKTGMSVQIKFDAFPYQDYGTVSGKVLSVSPDAKPDERLGAVYQVEVALDRNSVTANNQTIHFKTGQTATADIIIRHRRIADILLDPIRQLQKGGINL</sequence>
<keyword evidence="10" id="KW-1185">Reference proteome</keyword>
<accession>A0ABV0JTH6</accession>
<dbReference type="Gene3D" id="2.40.30.170">
    <property type="match status" value="1"/>
</dbReference>
<proteinExistence type="inferred from homology"/>
<dbReference type="Pfam" id="PF26002">
    <property type="entry name" value="Beta-barrel_AprE"/>
    <property type="match status" value="1"/>
</dbReference>
<dbReference type="PANTHER" id="PTHR30386">
    <property type="entry name" value="MEMBRANE FUSION SUBUNIT OF EMRAB-TOLC MULTIDRUG EFFLUX PUMP"/>
    <property type="match status" value="1"/>
</dbReference>
<evidence type="ECO:0000256" key="5">
    <source>
        <dbReference type="ARBA" id="ARBA00023136"/>
    </source>
</evidence>
<dbReference type="Gene3D" id="2.40.50.100">
    <property type="match status" value="1"/>
</dbReference>
<dbReference type="InterPro" id="IPR058982">
    <property type="entry name" value="Beta-barrel_AprE"/>
</dbReference>
<feature type="coiled-coil region" evidence="6">
    <location>
        <begin position="337"/>
        <end position="410"/>
    </location>
</feature>
<gene>
    <name evidence="9" type="ORF">NDI37_19680</name>
</gene>
<keyword evidence="4" id="KW-1133">Transmembrane helix</keyword>